<evidence type="ECO:0000256" key="5">
    <source>
        <dbReference type="ARBA" id="ARBA00022862"/>
    </source>
</evidence>
<proteinExistence type="predicted"/>
<dbReference type="SUPFAM" id="SSF52833">
    <property type="entry name" value="Thioredoxin-like"/>
    <property type="match status" value="1"/>
</dbReference>
<dbReference type="GO" id="GO:0042744">
    <property type="term" value="P:hydrogen peroxide catabolic process"/>
    <property type="evidence" value="ECO:0007669"/>
    <property type="project" value="TreeGrafter"/>
</dbReference>
<evidence type="ECO:0000256" key="6">
    <source>
        <dbReference type="ARBA" id="ARBA00023002"/>
    </source>
</evidence>
<dbReference type="InterPro" id="IPR050217">
    <property type="entry name" value="Peroxiredoxin"/>
</dbReference>
<evidence type="ECO:0000256" key="1">
    <source>
        <dbReference type="ARBA" id="ARBA00011654"/>
    </source>
</evidence>
<evidence type="ECO:0000259" key="11">
    <source>
        <dbReference type="PROSITE" id="PS51352"/>
    </source>
</evidence>
<reference evidence="12 13" key="1">
    <citation type="submission" date="2016-10" db="EMBL/GenBank/DDBJ databases">
        <authorList>
            <person name="Varghese N."/>
            <person name="Submissions S."/>
        </authorList>
    </citation>
    <scope>NUCLEOTIDE SEQUENCE [LARGE SCALE GENOMIC DNA]</scope>
    <source>
        <strain evidence="12 13">LMG 22274</strain>
    </source>
</reference>
<organism evidence="12 13">
    <name type="scientific">Paraburkholderia tropica</name>
    <dbReference type="NCBI Taxonomy" id="92647"/>
    <lineage>
        <taxon>Bacteria</taxon>
        <taxon>Pseudomonadati</taxon>
        <taxon>Pseudomonadota</taxon>
        <taxon>Betaproteobacteria</taxon>
        <taxon>Burkholderiales</taxon>
        <taxon>Burkholderiaceae</taxon>
        <taxon>Paraburkholderia</taxon>
    </lineage>
</organism>
<evidence type="ECO:0000256" key="8">
    <source>
        <dbReference type="ARBA" id="ARBA00032077"/>
    </source>
</evidence>
<feature type="active site" description="Cysteine sulfenic acid (-SOH) intermediate; for peroxidase activity" evidence="10">
    <location>
        <position position="67"/>
    </location>
</feature>
<comment type="subunit">
    <text evidence="1">Homodimer; disulfide-linked, upon oxidation. 5 homodimers assemble to form a ring-like decamer.</text>
</comment>
<dbReference type="InterPro" id="IPR024706">
    <property type="entry name" value="Peroxiredoxin_AhpC-typ"/>
</dbReference>
<dbReference type="GO" id="GO:0006979">
    <property type="term" value="P:response to oxidative stress"/>
    <property type="evidence" value="ECO:0007669"/>
    <property type="project" value="TreeGrafter"/>
</dbReference>
<dbReference type="CDD" id="cd03015">
    <property type="entry name" value="PRX_Typ2cys"/>
    <property type="match status" value="1"/>
</dbReference>
<dbReference type="AlphaFoldDB" id="A0AAQ1GGX1"/>
<dbReference type="GO" id="GO:0045454">
    <property type="term" value="P:cell redox homeostasis"/>
    <property type="evidence" value="ECO:0007669"/>
    <property type="project" value="TreeGrafter"/>
</dbReference>
<evidence type="ECO:0000256" key="2">
    <source>
        <dbReference type="ARBA" id="ARBA00013021"/>
    </source>
</evidence>
<comment type="caution">
    <text evidence="12">The sequence shown here is derived from an EMBL/GenBank/DDBJ whole genome shotgun (WGS) entry which is preliminary data.</text>
</comment>
<dbReference type="GO" id="GO:0008379">
    <property type="term" value="F:thioredoxin peroxidase activity"/>
    <property type="evidence" value="ECO:0007669"/>
    <property type="project" value="TreeGrafter"/>
</dbReference>
<gene>
    <name evidence="12" type="ORF">SAMN05216550_109129</name>
</gene>
<evidence type="ECO:0000256" key="3">
    <source>
        <dbReference type="ARBA" id="ARBA00017462"/>
    </source>
</evidence>
<evidence type="ECO:0000313" key="12">
    <source>
        <dbReference type="EMBL" id="SEJ84150.1"/>
    </source>
</evidence>
<sequence>MPVSIQGCSDMKTIGDKLEAFTVTAAKPGFNFPEENGESAFQEITEQSFSDKWKVIYFYPKDFTVICPTEIVAFARLQKEFEDRETVLLGGSCDNEYVKLAWRRENKDLDRLNHYAFGDVKGELIDQLGIRDKEAGVALRATFIVDPDNTIQYVSVNTLSVGRSAAEVLRVLDALQTGELCPSGREVGGATL</sequence>
<dbReference type="Proteomes" id="UP000183529">
    <property type="component" value="Unassembled WGS sequence"/>
</dbReference>
<dbReference type="GO" id="GO:0005829">
    <property type="term" value="C:cytosol"/>
    <property type="evidence" value="ECO:0007669"/>
    <property type="project" value="TreeGrafter"/>
</dbReference>
<dbReference type="PANTHER" id="PTHR10681">
    <property type="entry name" value="THIOREDOXIN PEROXIDASE"/>
    <property type="match status" value="1"/>
</dbReference>
<name>A0AAQ1GGX1_9BURK</name>
<keyword evidence="5" id="KW-0049">Antioxidant</keyword>
<comment type="catalytic activity">
    <reaction evidence="9">
        <text>a hydroperoxide + NADH + H(+) = an alcohol + NAD(+) + H2O</text>
        <dbReference type="Rhea" id="RHEA:62628"/>
        <dbReference type="ChEBI" id="CHEBI:15377"/>
        <dbReference type="ChEBI" id="CHEBI:15378"/>
        <dbReference type="ChEBI" id="CHEBI:30879"/>
        <dbReference type="ChEBI" id="CHEBI:35924"/>
        <dbReference type="ChEBI" id="CHEBI:57540"/>
        <dbReference type="ChEBI" id="CHEBI:57945"/>
        <dbReference type="EC" id="1.11.1.26"/>
    </reaction>
</comment>
<evidence type="ECO:0000256" key="9">
    <source>
        <dbReference type="ARBA" id="ARBA00047572"/>
    </source>
</evidence>
<dbReference type="PIRSF" id="PIRSF000239">
    <property type="entry name" value="AHPC"/>
    <property type="match status" value="1"/>
</dbReference>
<feature type="domain" description="Thioredoxin" evidence="11">
    <location>
        <begin position="12"/>
        <end position="177"/>
    </location>
</feature>
<dbReference type="EC" id="1.11.1.26" evidence="2"/>
<keyword evidence="7" id="KW-0676">Redox-active center</keyword>
<evidence type="ECO:0000313" key="13">
    <source>
        <dbReference type="Proteomes" id="UP000183529"/>
    </source>
</evidence>
<dbReference type="PROSITE" id="PS51352">
    <property type="entry name" value="THIOREDOXIN_2"/>
    <property type="match status" value="1"/>
</dbReference>
<dbReference type="InterPro" id="IPR000866">
    <property type="entry name" value="AhpC/TSA"/>
</dbReference>
<dbReference type="Gene3D" id="3.40.30.10">
    <property type="entry name" value="Glutaredoxin"/>
    <property type="match status" value="1"/>
</dbReference>
<keyword evidence="4" id="KW-0575">Peroxidase</keyword>
<evidence type="ECO:0000256" key="10">
    <source>
        <dbReference type="PIRSR" id="PIRSR000239-1"/>
    </source>
</evidence>
<dbReference type="GO" id="GO:0033554">
    <property type="term" value="P:cellular response to stress"/>
    <property type="evidence" value="ECO:0007669"/>
    <property type="project" value="TreeGrafter"/>
</dbReference>
<accession>A0AAQ1GGX1</accession>
<dbReference type="Pfam" id="PF00578">
    <property type="entry name" value="AhpC-TSA"/>
    <property type="match status" value="1"/>
</dbReference>
<dbReference type="EMBL" id="FNZM01000009">
    <property type="protein sequence ID" value="SEJ84150.1"/>
    <property type="molecule type" value="Genomic_DNA"/>
</dbReference>
<dbReference type="InterPro" id="IPR036249">
    <property type="entry name" value="Thioredoxin-like_sf"/>
</dbReference>
<protein>
    <recommendedName>
        <fullName evidence="3">Alkyl hydroperoxide reductase C</fullName>
        <ecNumber evidence="2">1.11.1.26</ecNumber>
    </recommendedName>
    <alternativeName>
        <fullName evidence="8">Peroxiredoxin</fullName>
    </alternativeName>
</protein>
<dbReference type="GO" id="GO:0102039">
    <property type="term" value="F:NADH-dependent peroxiredoxin activity"/>
    <property type="evidence" value="ECO:0007669"/>
    <property type="project" value="UniProtKB-EC"/>
</dbReference>
<dbReference type="InterPro" id="IPR013766">
    <property type="entry name" value="Thioredoxin_domain"/>
</dbReference>
<evidence type="ECO:0000256" key="7">
    <source>
        <dbReference type="ARBA" id="ARBA00023284"/>
    </source>
</evidence>
<evidence type="ECO:0000256" key="4">
    <source>
        <dbReference type="ARBA" id="ARBA00022559"/>
    </source>
</evidence>
<keyword evidence="6" id="KW-0560">Oxidoreductase</keyword>
<dbReference type="PANTHER" id="PTHR10681:SF121">
    <property type="entry name" value="ALKYL HYDROPEROXIDE REDUCTASE C"/>
    <property type="match status" value="1"/>
</dbReference>